<dbReference type="Proteomes" id="UP000199042">
    <property type="component" value="Unassembled WGS sequence"/>
</dbReference>
<dbReference type="EMBL" id="FNQH01000001">
    <property type="protein sequence ID" value="SDZ99340.1"/>
    <property type="molecule type" value="Genomic_DNA"/>
</dbReference>
<dbReference type="RefSeq" id="WP_086986854.1">
    <property type="nucleotide sequence ID" value="NZ_FJNA01000002.1"/>
</dbReference>
<evidence type="ECO:0000313" key="2">
    <source>
        <dbReference type="Proteomes" id="UP000199042"/>
    </source>
</evidence>
<evidence type="ECO:0000313" key="1">
    <source>
        <dbReference type="EMBL" id="SDZ99340.1"/>
    </source>
</evidence>
<protein>
    <submittedName>
        <fullName evidence="1">Uncharacterized protein</fullName>
    </submittedName>
</protein>
<sequence length="287" mass="30009">MAQKGLIKNSDTADVSAENMAAAFHAMIGSSGILDRFNNLACTKISDNSVQLNSGIYSLRGFLLAVEPGTTANLTIDSGTAGQKRNDLVVAELVKSGGGVGIDTLQFKIIKGTSTSGIPVDPTLVQQDVNAAGVTCQEALFRVKLDGVTITTIEAVASLIGNAASLAAAIENRTIVESGGNEIDGYYTKYGNGDVEFWGLIPLSGTFGTGSTAPFTKGLPVSCLYPLKGVVLTASMYDGSGGFQDYRASAHLNGTNTNNFFGHAFVEFASSSQNYIGVHYEAHGKWK</sequence>
<dbReference type="AlphaFoldDB" id="A0AB37ZYQ4"/>
<keyword evidence="2" id="KW-1185">Reference proteome</keyword>
<reference evidence="1 2" key="1">
    <citation type="submission" date="2016-10" db="EMBL/GenBank/DDBJ databases">
        <authorList>
            <person name="Varghese N."/>
            <person name="Submissions S."/>
        </authorList>
    </citation>
    <scope>NUCLEOTIDE SEQUENCE [LARGE SCALE GENOMIC DNA]</scope>
    <source>
        <strain evidence="1 2">DSM 14526</strain>
    </source>
</reference>
<comment type="caution">
    <text evidence="1">The sequence shown here is derived from an EMBL/GenBank/DDBJ whole genome shotgun (WGS) entry which is preliminary data.</text>
</comment>
<gene>
    <name evidence="1" type="ORF">SAMN04488525_101812</name>
</gene>
<accession>A0AB37ZYQ4</accession>
<name>A0AB37ZYQ4_9LACT</name>
<organism evidence="1 2">
    <name type="scientific">Trichococcus collinsii</name>
    <dbReference type="NCBI Taxonomy" id="157076"/>
    <lineage>
        <taxon>Bacteria</taxon>
        <taxon>Bacillati</taxon>
        <taxon>Bacillota</taxon>
        <taxon>Bacilli</taxon>
        <taxon>Lactobacillales</taxon>
        <taxon>Carnobacteriaceae</taxon>
        <taxon>Trichococcus</taxon>
    </lineage>
</organism>
<proteinExistence type="predicted"/>